<dbReference type="GO" id="GO:0005829">
    <property type="term" value="C:cytosol"/>
    <property type="evidence" value="ECO:0007669"/>
    <property type="project" value="TreeGrafter"/>
</dbReference>
<organism evidence="5 6">
    <name type="scientific">Limnochorda pilosa</name>
    <dbReference type="NCBI Taxonomy" id="1555112"/>
    <lineage>
        <taxon>Bacteria</taxon>
        <taxon>Bacillati</taxon>
        <taxon>Bacillota</taxon>
        <taxon>Limnochordia</taxon>
        <taxon>Limnochordales</taxon>
        <taxon>Limnochordaceae</taxon>
        <taxon>Limnochorda</taxon>
    </lineage>
</organism>
<protein>
    <submittedName>
        <fullName evidence="5">Transcriptional regulator</fullName>
    </submittedName>
</protein>
<proteinExistence type="inferred from homology"/>
<evidence type="ECO:0000256" key="2">
    <source>
        <dbReference type="ARBA" id="ARBA00023067"/>
    </source>
</evidence>
<reference evidence="6" key="2">
    <citation type="journal article" date="2016" name="Int. J. Syst. Evol. Microbiol.">
        <title>Complete genome sequence and cell structure of Limnochorda pilosa, a Gram-negative spore-former within the phylum Firmicutes.</title>
        <authorList>
            <person name="Watanabe M."/>
            <person name="Kojima H."/>
            <person name="Fukui M."/>
        </authorList>
    </citation>
    <scope>NUCLEOTIDE SEQUENCE [LARGE SCALE GENOMIC DNA]</scope>
    <source>
        <strain evidence="6">HC45</strain>
    </source>
</reference>
<dbReference type="KEGG" id="lpil:LIP_3592"/>
<evidence type="ECO:0000313" key="6">
    <source>
        <dbReference type="Proteomes" id="UP000065807"/>
    </source>
</evidence>
<dbReference type="Pfam" id="PF00216">
    <property type="entry name" value="Bac_DNA_binding"/>
    <property type="match status" value="1"/>
</dbReference>
<dbReference type="GO" id="GO:0042802">
    <property type="term" value="F:identical protein binding"/>
    <property type="evidence" value="ECO:0007669"/>
    <property type="project" value="UniProtKB-ARBA"/>
</dbReference>
<evidence type="ECO:0000256" key="4">
    <source>
        <dbReference type="RuleBase" id="RU003939"/>
    </source>
</evidence>
<dbReference type="GO" id="GO:0006270">
    <property type="term" value="P:DNA replication initiation"/>
    <property type="evidence" value="ECO:0007669"/>
    <property type="project" value="UniProtKB-ARBA"/>
</dbReference>
<gene>
    <name evidence="5" type="ORF">LIP_3592</name>
</gene>
<evidence type="ECO:0000256" key="1">
    <source>
        <dbReference type="ARBA" id="ARBA00010529"/>
    </source>
</evidence>
<dbReference type="PANTHER" id="PTHR33175:SF3">
    <property type="entry name" value="DNA-BINDING PROTEIN HU-BETA"/>
    <property type="match status" value="1"/>
</dbReference>
<dbReference type="AlphaFoldDB" id="A0A0K2SQL9"/>
<dbReference type="GO" id="GO:0030527">
    <property type="term" value="F:structural constituent of chromatin"/>
    <property type="evidence" value="ECO:0007669"/>
    <property type="project" value="InterPro"/>
</dbReference>
<dbReference type="GO" id="GO:0003677">
    <property type="term" value="F:DNA binding"/>
    <property type="evidence" value="ECO:0007669"/>
    <property type="project" value="UniProtKB-KW"/>
</dbReference>
<keyword evidence="2" id="KW-0226">DNA condensation</keyword>
<dbReference type="PANTHER" id="PTHR33175">
    <property type="entry name" value="DNA-BINDING PROTEIN HU"/>
    <property type="match status" value="1"/>
</dbReference>
<dbReference type="InterPro" id="IPR010992">
    <property type="entry name" value="IHF-like_DNA-bd_dom_sf"/>
</dbReference>
<dbReference type="Proteomes" id="UP000065807">
    <property type="component" value="Chromosome"/>
</dbReference>
<dbReference type="SMART" id="SM00411">
    <property type="entry name" value="BHL"/>
    <property type="match status" value="1"/>
</dbReference>
<evidence type="ECO:0000256" key="3">
    <source>
        <dbReference type="ARBA" id="ARBA00023125"/>
    </source>
</evidence>
<keyword evidence="6" id="KW-1185">Reference proteome</keyword>
<dbReference type="GO" id="GO:1990103">
    <property type="term" value="C:DnaA-HU complex"/>
    <property type="evidence" value="ECO:0007669"/>
    <property type="project" value="UniProtKB-ARBA"/>
</dbReference>
<dbReference type="PRINTS" id="PR01727">
    <property type="entry name" value="DNABINDINGHU"/>
</dbReference>
<accession>A0A0K2SQL9</accession>
<dbReference type="EMBL" id="AP014924">
    <property type="protein sequence ID" value="BAS29401.1"/>
    <property type="molecule type" value="Genomic_DNA"/>
</dbReference>
<dbReference type="OrthoDB" id="9799835at2"/>
<dbReference type="PATRIC" id="fig|1555112.3.peg.3628"/>
<dbReference type="PROSITE" id="PS00045">
    <property type="entry name" value="HISTONE_LIKE"/>
    <property type="match status" value="1"/>
</dbReference>
<sequence>MNKSELISKVADKAGLTKKVAGETVESVLSAIADALSQGDKVTLVGFGTFEVRDRAARKGVNPATGSTISIPASRVPAFKAGKSLKEAVAKK</sequence>
<reference evidence="6" key="1">
    <citation type="submission" date="2015-07" db="EMBL/GenBank/DDBJ databases">
        <title>Complete genome sequence and phylogenetic analysis of Limnochorda pilosa.</title>
        <authorList>
            <person name="Watanabe M."/>
            <person name="Kojima H."/>
            <person name="Fukui M."/>
        </authorList>
    </citation>
    <scope>NUCLEOTIDE SEQUENCE [LARGE SCALE GENOMIC DNA]</scope>
    <source>
        <strain evidence="6">HC45</strain>
    </source>
</reference>
<comment type="similarity">
    <text evidence="1 4">Belongs to the bacterial histone-like protein family.</text>
</comment>
<dbReference type="CDD" id="cd13831">
    <property type="entry name" value="HU"/>
    <property type="match status" value="1"/>
</dbReference>
<dbReference type="SUPFAM" id="SSF47729">
    <property type="entry name" value="IHF-like DNA-binding proteins"/>
    <property type="match status" value="1"/>
</dbReference>
<dbReference type="Gene3D" id="4.10.520.10">
    <property type="entry name" value="IHF-like DNA-binding proteins"/>
    <property type="match status" value="1"/>
</dbReference>
<keyword evidence="3" id="KW-0238">DNA-binding</keyword>
<dbReference type="FunFam" id="4.10.520.10:FF:000001">
    <property type="entry name" value="DNA-binding protein HU"/>
    <property type="match status" value="1"/>
</dbReference>
<dbReference type="InterPro" id="IPR000119">
    <property type="entry name" value="Hist_DNA-bd"/>
</dbReference>
<dbReference type="InterPro" id="IPR020816">
    <property type="entry name" value="Histone-like_DNA-bd_CS"/>
</dbReference>
<dbReference type="GO" id="GO:0030261">
    <property type="term" value="P:chromosome condensation"/>
    <property type="evidence" value="ECO:0007669"/>
    <property type="project" value="UniProtKB-KW"/>
</dbReference>
<dbReference type="GO" id="GO:1990178">
    <property type="term" value="C:HU-DNA complex"/>
    <property type="evidence" value="ECO:0007669"/>
    <property type="project" value="UniProtKB-ARBA"/>
</dbReference>
<name>A0A0K2SQL9_LIMPI</name>
<evidence type="ECO:0000313" key="5">
    <source>
        <dbReference type="EMBL" id="BAS29401.1"/>
    </source>
</evidence>
<dbReference type="RefSeq" id="WP_068141071.1">
    <property type="nucleotide sequence ID" value="NZ_AP014924.1"/>
</dbReference>
<dbReference type="STRING" id="1555112.LIP_3592"/>
<dbReference type="GO" id="GO:0010467">
    <property type="term" value="P:gene expression"/>
    <property type="evidence" value="ECO:0007669"/>
    <property type="project" value="UniProtKB-ARBA"/>
</dbReference>